<dbReference type="InterPro" id="IPR003337">
    <property type="entry name" value="Trehalose_PPase"/>
</dbReference>
<dbReference type="VEuPathDB" id="VectorBase:CSON007539"/>
<evidence type="ECO:0000256" key="5">
    <source>
        <dbReference type="RuleBase" id="RU361117"/>
    </source>
</evidence>
<dbReference type="InterPro" id="IPR044651">
    <property type="entry name" value="OTSB-like"/>
</dbReference>
<organism evidence="6">
    <name type="scientific">Culicoides sonorensis</name>
    <name type="common">Biting midge</name>
    <dbReference type="NCBI Taxonomy" id="179676"/>
    <lineage>
        <taxon>Eukaryota</taxon>
        <taxon>Metazoa</taxon>
        <taxon>Ecdysozoa</taxon>
        <taxon>Arthropoda</taxon>
        <taxon>Hexapoda</taxon>
        <taxon>Insecta</taxon>
        <taxon>Pterygota</taxon>
        <taxon>Neoptera</taxon>
        <taxon>Endopterygota</taxon>
        <taxon>Diptera</taxon>
        <taxon>Nematocera</taxon>
        <taxon>Chironomoidea</taxon>
        <taxon>Ceratopogonidae</taxon>
        <taxon>Ceratopogoninae</taxon>
        <taxon>Culicoides</taxon>
        <taxon>Monoculicoides</taxon>
    </lineage>
</organism>
<dbReference type="SUPFAM" id="SSF56784">
    <property type="entry name" value="HAD-like"/>
    <property type="match status" value="1"/>
</dbReference>
<sequence>MSPESDAFEKSAKYIEKLYLNESFWDNNKTLCLLLDYDGTLSPIAPHPDQTSMSPGNREALEFIISQPNVMVAIITGRDALNAKSVVALENVTYAGNHGFEIHFPDGFIFNYELNQKLKENYPKMVEGLNEISHDGAWVEDKKYSLTFHFRAVPAEYHKELINKSTEIIKKMGFRPSPAHMAVEAKPPMQWNKGYAAEYILKHKFGEKWQEKAIVLFMGDDTTDEDVMRVLQGRSLTFRVTANPDLESCATHKIPDTKTVTDILQQIQKRLSRRTPIQ</sequence>
<evidence type="ECO:0000256" key="3">
    <source>
        <dbReference type="ARBA" id="ARBA00008770"/>
    </source>
</evidence>
<dbReference type="PANTHER" id="PTHR43768">
    <property type="entry name" value="TREHALOSE 6-PHOSPHATE PHOSPHATASE"/>
    <property type="match status" value="1"/>
</dbReference>
<dbReference type="OMA" id="QRLVQWK"/>
<dbReference type="InterPro" id="IPR006379">
    <property type="entry name" value="HAD-SF_hydro_IIB"/>
</dbReference>
<comment type="cofactor">
    <cofactor evidence="5">
        <name>a divalent metal cation</name>
        <dbReference type="ChEBI" id="CHEBI:60240"/>
    </cofactor>
</comment>
<dbReference type="GO" id="GO:0005992">
    <property type="term" value="P:trehalose biosynthetic process"/>
    <property type="evidence" value="ECO:0007669"/>
    <property type="project" value="UniProtKB-UniPathway"/>
</dbReference>
<evidence type="ECO:0000313" key="6">
    <source>
        <dbReference type="EMBL" id="SSX34147.1"/>
    </source>
</evidence>
<evidence type="ECO:0000256" key="2">
    <source>
        <dbReference type="ARBA" id="ARBA00005199"/>
    </source>
</evidence>
<proteinExistence type="inferred from homology"/>
<dbReference type="UniPathway" id="UPA00299"/>
<dbReference type="NCBIfam" id="TIGR01484">
    <property type="entry name" value="HAD-SF-IIB"/>
    <property type="match status" value="1"/>
</dbReference>
<keyword evidence="4 5" id="KW-0378">Hydrolase</keyword>
<protein>
    <recommendedName>
        <fullName evidence="5">Trehalose 6-phosphate phosphatase</fullName>
        <ecNumber evidence="5">3.1.3.12</ecNumber>
    </recommendedName>
</protein>
<name>A0A336N0E7_CULSO</name>
<dbReference type="GO" id="GO:0004805">
    <property type="term" value="F:trehalose-phosphatase activity"/>
    <property type="evidence" value="ECO:0007669"/>
    <property type="project" value="UniProtKB-EC"/>
</dbReference>
<dbReference type="PANTHER" id="PTHR43768:SF3">
    <property type="entry name" value="TREHALOSE 6-PHOSPHATE PHOSPHATASE"/>
    <property type="match status" value="1"/>
</dbReference>
<comment type="catalytic activity">
    <reaction evidence="1 5">
        <text>alpha,alpha-trehalose 6-phosphate + H2O = alpha,alpha-trehalose + phosphate</text>
        <dbReference type="Rhea" id="RHEA:23420"/>
        <dbReference type="ChEBI" id="CHEBI:15377"/>
        <dbReference type="ChEBI" id="CHEBI:16551"/>
        <dbReference type="ChEBI" id="CHEBI:43474"/>
        <dbReference type="ChEBI" id="CHEBI:58429"/>
        <dbReference type="EC" id="3.1.3.12"/>
    </reaction>
</comment>
<dbReference type="EMBL" id="UFQT01002854">
    <property type="protein sequence ID" value="SSX34147.1"/>
    <property type="molecule type" value="Genomic_DNA"/>
</dbReference>
<gene>
    <name evidence="6" type="primary">CSON007539</name>
</gene>
<reference evidence="6" key="1">
    <citation type="submission" date="2018-07" db="EMBL/GenBank/DDBJ databases">
        <authorList>
            <person name="Quirk P.G."/>
            <person name="Krulwich T.A."/>
        </authorList>
    </citation>
    <scope>NUCLEOTIDE SEQUENCE</scope>
</reference>
<dbReference type="EC" id="3.1.3.12" evidence="5"/>
<accession>A0A336N0E7</accession>
<comment type="similarity">
    <text evidence="3 5">Belongs to the trehalose phosphatase family.</text>
</comment>
<comment type="function">
    <text evidence="5">Removes the phosphate from trehalose 6-phosphate to produce free trehalose.</text>
</comment>
<dbReference type="Pfam" id="PF02358">
    <property type="entry name" value="Trehalose_PPase"/>
    <property type="match status" value="1"/>
</dbReference>
<dbReference type="InterPro" id="IPR023214">
    <property type="entry name" value="HAD_sf"/>
</dbReference>
<dbReference type="AlphaFoldDB" id="A0A336N0E7"/>
<dbReference type="Gene3D" id="3.30.70.1020">
    <property type="entry name" value="Trehalose-6-phosphate phosphatase related protein, domain 2"/>
    <property type="match status" value="1"/>
</dbReference>
<comment type="pathway">
    <text evidence="2 5">Glycan biosynthesis; trehalose biosynthesis.</text>
</comment>
<evidence type="ECO:0000256" key="1">
    <source>
        <dbReference type="ARBA" id="ARBA00000500"/>
    </source>
</evidence>
<dbReference type="Gene3D" id="3.40.50.1000">
    <property type="entry name" value="HAD superfamily/HAD-like"/>
    <property type="match status" value="1"/>
</dbReference>
<evidence type="ECO:0000256" key="4">
    <source>
        <dbReference type="ARBA" id="ARBA00022801"/>
    </source>
</evidence>
<dbReference type="InterPro" id="IPR036412">
    <property type="entry name" value="HAD-like_sf"/>
</dbReference>
<dbReference type="NCBIfam" id="TIGR00685">
    <property type="entry name" value="T6PP"/>
    <property type="match status" value="1"/>
</dbReference>